<evidence type="ECO:0000256" key="3">
    <source>
        <dbReference type="ARBA" id="ARBA00022729"/>
    </source>
</evidence>
<dbReference type="RefSeq" id="WP_127566922.1">
    <property type="nucleotide sequence ID" value="NZ_BMFB01000003.1"/>
</dbReference>
<accession>A0A3T0EA67</accession>
<dbReference type="GO" id="GO:0006865">
    <property type="term" value="P:amino acid transport"/>
    <property type="evidence" value="ECO:0007669"/>
    <property type="project" value="TreeGrafter"/>
</dbReference>
<dbReference type="InterPro" id="IPR051455">
    <property type="entry name" value="Bact_solute-bind_prot3"/>
</dbReference>
<evidence type="ECO:0000256" key="1">
    <source>
        <dbReference type="ARBA" id="ARBA00010333"/>
    </source>
</evidence>
<organism evidence="4 5">
    <name type="scientific">Glycocaulis alkaliphilus</name>
    <dbReference type="NCBI Taxonomy" id="1434191"/>
    <lineage>
        <taxon>Bacteria</taxon>
        <taxon>Pseudomonadati</taxon>
        <taxon>Pseudomonadota</taxon>
        <taxon>Alphaproteobacteria</taxon>
        <taxon>Maricaulales</taxon>
        <taxon>Maricaulaceae</taxon>
        <taxon>Glycocaulis</taxon>
    </lineage>
</organism>
<sequence length="353" mass="38432">MTPTAFFDFLMPRRLARAATAFALGFTVSQSQTAELGTQMYELRERGTLRCGVDTGLQGFARQDEEGNWNGFEVDLCRAYAAAFLGSPERMQLVPLTTQERLDALSAGEVDILLRNTTWTLSRDAQENFSFAGVYYYDGQGFLVPRDLGVTSARELDGARICVLRNTTTALNLVDYAQTHELTFQLVEVATVRAGITAYGRGQCDALSNDLSGLAGMRMTLSEPDAHLILPDVISKEPLSAVVASRDQKFADAVRWVLHALIAAEEYGVTAANAAEMAENGGNAEIRRLLGAEGPLAEGLFLDAEFALRAIEAGGNYGELFERHLGTASGLNLRRGLNAQWNEGGLMYAPPFR</sequence>
<dbReference type="PANTHER" id="PTHR30085">
    <property type="entry name" value="AMINO ACID ABC TRANSPORTER PERMEASE"/>
    <property type="match status" value="1"/>
</dbReference>
<protein>
    <submittedName>
        <fullName evidence="4">ABC glutamate/glutamine/aspartate/asparagine transporter, periplasmic substrate-binding protein</fullName>
    </submittedName>
</protein>
<keyword evidence="3" id="KW-0732">Signal</keyword>
<dbReference type="InterPro" id="IPR001638">
    <property type="entry name" value="Solute-binding_3/MltF_N"/>
</dbReference>
<keyword evidence="2" id="KW-0813">Transport</keyword>
<dbReference type="AlphaFoldDB" id="A0A3T0EA67"/>
<dbReference type="Pfam" id="PF00497">
    <property type="entry name" value="SBP_bac_3"/>
    <property type="match status" value="1"/>
</dbReference>
<dbReference type="Proteomes" id="UP000286954">
    <property type="component" value="Chromosome"/>
</dbReference>
<evidence type="ECO:0000313" key="5">
    <source>
        <dbReference type="Proteomes" id="UP000286954"/>
    </source>
</evidence>
<reference evidence="4 5" key="1">
    <citation type="submission" date="2016-12" db="EMBL/GenBank/DDBJ databases">
        <title>The genome of dimorphic prosthecate Glycocaulis alkaliphilus 6b-8t, isolated from crude oil dictates its adaptability in petroleum environments.</title>
        <authorList>
            <person name="Wu X.-L."/>
            <person name="Geng S."/>
        </authorList>
    </citation>
    <scope>NUCLEOTIDE SEQUENCE [LARGE SCALE GENOMIC DNA]</scope>
    <source>
        <strain evidence="4 5">6B-8</strain>
    </source>
</reference>
<dbReference type="Gene3D" id="3.40.190.10">
    <property type="entry name" value="Periplasmic binding protein-like II"/>
    <property type="match status" value="2"/>
</dbReference>
<comment type="similarity">
    <text evidence="1">Belongs to the bacterial solute-binding protein 3 family.</text>
</comment>
<dbReference type="SMART" id="SM00062">
    <property type="entry name" value="PBPb"/>
    <property type="match status" value="1"/>
</dbReference>
<dbReference type="CDD" id="cd13692">
    <property type="entry name" value="PBP2_BztA"/>
    <property type="match status" value="1"/>
</dbReference>
<evidence type="ECO:0000313" key="4">
    <source>
        <dbReference type="EMBL" id="AZU04182.1"/>
    </source>
</evidence>
<proteinExistence type="inferred from homology"/>
<dbReference type="OrthoDB" id="9777941at2"/>
<dbReference type="EMBL" id="CP018911">
    <property type="protein sequence ID" value="AZU04182.1"/>
    <property type="molecule type" value="Genomic_DNA"/>
</dbReference>
<dbReference type="SUPFAM" id="SSF53850">
    <property type="entry name" value="Periplasmic binding protein-like II"/>
    <property type="match status" value="1"/>
</dbReference>
<evidence type="ECO:0000256" key="2">
    <source>
        <dbReference type="ARBA" id="ARBA00022448"/>
    </source>
</evidence>
<gene>
    <name evidence="4" type="ORF">X907_1650</name>
</gene>
<keyword evidence="5" id="KW-1185">Reference proteome</keyword>
<dbReference type="PANTHER" id="PTHR30085:SF7">
    <property type="entry name" value="AMINO-ACID ABC TRANSPORTER-BINDING PROTEIN YHDW-RELATED"/>
    <property type="match status" value="1"/>
</dbReference>
<name>A0A3T0EA67_9PROT</name>
<dbReference type="KEGG" id="gak:X907_1650"/>